<evidence type="ECO:0000313" key="2">
    <source>
        <dbReference type="EMBL" id="KKL17988.1"/>
    </source>
</evidence>
<feature type="compositionally biased region" description="Basic and acidic residues" evidence="1">
    <location>
        <begin position="21"/>
        <end position="38"/>
    </location>
</feature>
<dbReference type="AlphaFoldDB" id="A0A0F9E1I8"/>
<dbReference type="EMBL" id="LAZR01039041">
    <property type="protein sequence ID" value="KKL17988.1"/>
    <property type="molecule type" value="Genomic_DNA"/>
</dbReference>
<accession>A0A0F9E1I8</accession>
<gene>
    <name evidence="2" type="ORF">LCGC14_2479970</name>
</gene>
<sequence length="45" mass="5254">MKCTKCDKEAEYIVDGQSVCKEHKEHKEDKPEREEGTMGDRLVGW</sequence>
<name>A0A0F9E1I8_9ZZZZ</name>
<reference evidence="2" key="1">
    <citation type="journal article" date="2015" name="Nature">
        <title>Complex archaea that bridge the gap between prokaryotes and eukaryotes.</title>
        <authorList>
            <person name="Spang A."/>
            <person name="Saw J.H."/>
            <person name="Jorgensen S.L."/>
            <person name="Zaremba-Niedzwiedzka K."/>
            <person name="Martijn J."/>
            <person name="Lind A.E."/>
            <person name="van Eijk R."/>
            <person name="Schleper C."/>
            <person name="Guy L."/>
            <person name="Ettema T.J."/>
        </authorList>
    </citation>
    <scope>NUCLEOTIDE SEQUENCE</scope>
</reference>
<evidence type="ECO:0000256" key="1">
    <source>
        <dbReference type="SAM" id="MobiDB-lite"/>
    </source>
</evidence>
<organism evidence="2">
    <name type="scientific">marine sediment metagenome</name>
    <dbReference type="NCBI Taxonomy" id="412755"/>
    <lineage>
        <taxon>unclassified sequences</taxon>
        <taxon>metagenomes</taxon>
        <taxon>ecological metagenomes</taxon>
    </lineage>
</organism>
<comment type="caution">
    <text evidence="2">The sequence shown here is derived from an EMBL/GenBank/DDBJ whole genome shotgun (WGS) entry which is preliminary data.</text>
</comment>
<feature type="region of interest" description="Disordered" evidence="1">
    <location>
        <begin position="21"/>
        <end position="45"/>
    </location>
</feature>
<protein>
    <submittedName>
        <fullName evidence="2">Uncharacterized protein</fullName>
    </submittedName>
</protein>
<proteinExistence type="predicted"/>